<proteinExistence type="predicted"/>
<accession>A0A5C8PLL1</accession>
<dbReference type="Pfam" id="PF10082">
    <property type="entry name" value="BBP2_2"/>
    <property type="match status" value="1"/>
</dbReference>
<evidence type="ECO:0008006" key="5">
    <source>
        <dbReference type="Google" id="ProtNLM"/>
    </source>
</evidence>
<feature type="chain" id="PRO_5022828313" description="Outer membrane beta-barrel protein" evidence="2">
    <location>
        <begin position="35"/>
        <end position="443"/>
    </location>
</feature>
<name>A0A5C8PLL1_9HYPH</name>
<keyword evidence="4" id="KW-1185">Reference proteome</keyword>
<dbReference type="EMBL" id="VDUZ01000016">
    <property type="protein sequence ID" value="TXL74845.1"/>
    <property type="molecule type" value="Genomic_DNA"/>
</dbReference>
<evidence type="ECO:0000256" key="1">
    <source>
        <dbReference type="SAM" id="MobiDB-lite"/>
    </source>
</evidence>
<evidence type="ECO:0000313" key="4">
    <source>
        <dbReference type="Proteomes" id="UP000321638"/>
    </source>
</evidence>
<protein>
    <recommendedName>
        <fullName evidence="5">Outer membrane beta-barrel protein</fullName>
    </recommendedName>
</protein>
<dbReference type="RefSeq" id="WP_178133554.1">
    <property type="nucleotide sequence ID" value="NZ_VDUZ01000016.1"/>
</dbReference>
<organism evidence="3 4">
    <name type="scientific">Vineibacter terrae</name>
    <dbReference type="NCBI Taxonomy" id="2586908"/>
    <lineage>
        <taxon>Bacteria</taxon>
        <taxon>Pseudomonadati</taxon>
        <taxon>Pseudomonadota</taxon>
        <taxon>Alphaproteobacteria</taxon>
        <taxon>Hyphomicrobiales</taxon>
        <taxon>Vineibacter</taxon>
    </lineage>
</organism>
<evidence type="ECO:0000313" key="3">
    <source>
        <dbReference type="EMBL" id="TXL74845.1"/>
    </source>
</evidence>
<reference evidence="3 4" key="1">
    <citation type="submission" date="2019-06" db="EMBL/GenBank/DDBJ databases">
        <title>New taxonomy in bacterial strain CC-CFT640, isolated from vineyard.</title>
        <authorList>
            <person name="Lin S.-Y."/>
            <person name="Tsai C.-F."/>
            <person name="Young C.-C."/>
        </authorList>
    </citation>
    <scope>NUCLEOTIDE SEQUENCE [LARGE SCALE GENOMIC DNA]</scope>
    <source>
        <strain evidence="3 4">CC-CFT640</strain>
    </source>
</reference>
<feature type="region of interest" description="Disordered" evidence="1">
    <location>
        <begin position="37"/>
        <end position="59"/>
    </location>
</feature>
<dbReference type="AlphaFoldDB" id="A0A5C8PLL1"/>
<evidence type="ECO:0000256" key="2">
    <source>
        <dbReference type="SAM" id="SignalP"/>
    </source>
</evidence>
<sequence length="443" mass="49765">MRISSTFRAGRSFAVFLAVCGGMAGALDSLPASAQYSVPATTPTPPRRPAAAPAPDDLSARDASVLRRPRADPPDGVPIGSFVLFPRIEVDGEYDDNVFRTRNNRESDFIFRVRPGLTLSSDWDQHGLDLYALGEIGRYADLSSENYEAFTVGGRGRVDLTDELIWTTYGEFSRNALSRGAPALFALPSAERTIVNVITGGTDLTYNGDPFYGRIGPRFRRFDYVQGGSSQDNFNVFDISGRIGYRITPEFSVFVDPSYEWVRYDKRSFGIDQDNEGFDVRLGVSYDVTRTITAEFGGGYYRRTYDDPNTKPQSGFSFLGRLYWNPLDNVSIEAEARRSFSQYRTNLSNAVAVGNAIETYFGIRAGWEPFDPLLIDGGVAYAQYRYPGQGFKEDYWFVDIGAKYFINRNFYLGPRYFFEHRTARPSAGNYNDNRFLFTIGAQL</sequence>
<dbReference type="SUPFAM" id="SSF56935">
    <property type="entry name" value="Porins"/>
    <property type="match status" value="1"/>
</dbReference>
<dbReference type="Proteomes" id="UP000321638">
    <property type="component" value="Unassembled WGS sequence"/>
</dbReference>
<gene>
    <name evidence="3" type="ORF">FHP25_15650</name>
</gene>
<keyword evidence="2" id="KW-0732">Signal</keyword>
<feature type="compositionally biased region" description="Low complexity" evidence="1">
    <location>
        <begin position="49"/>
        <end position="59"/>
    </location>
</feature>
<feature type="signal peptide" evidence="2">
    <location>
        <begin position="1"/>
        <end position="34"/>
    </location>
</feature>
<dbReference type="InterPro" id="IPR018759">
    <property type="entry name" value="BBP2_2"/>
</dbReference>
<comment type="caution">
    <text evidence="3">The sequence shown here is derived from an EMBL/GenBank/DDBJ whole genome shotgun (WGS) entry which is preliminary data.</text>
</comment>